<organism evidence="5 6">
    <name type="scientific">Aureimonas flava</name>
    <dbReference type="NCBI Taxonomy" id="2320271"/>
    <lineage>
        <taxon>Bacteria</taxon>
        <taxon>Pseudomonadati</taxon>
        <taxon>Pseudomonadota</taxon>
        <taxon>Alphaproteobacteria</taxon>
        <taxon>Hyphomicrobiales</taxon>
        <taxon>Aurantimonadaceae</taxon>
        <taxon>Aureimonas</taxon>
    </lineage>
</organism>
<evidence type="ECO:0000313" key="6">
    <source>
        <dbReference type="Proteomes" id="UP000265750"/>
    </source>
</evidence>
<dbReference type="InterPro" id="IPR006311">
    <property type="entry name" value="TAT_signal"/>
</dbReference>
<feature type="signal peptide" evidence="4">
    <location>
        <begin position="1"/>
        <end position="27"/>
    </location>
</feature>
<dbReference type="AlphaFoldDB" id="A0A3A1WGX3"/>
<dbReference type="RefSeq" id="WP_119541550.1">
    <property type="nucleotide sequence ID" value="NZ_QYRN01000013.1"/>
</dbReference>
<name>A0A3A1WGX3_9HYPH</name>
<dbReference type="PANTHER" id="PTHR30024:SF47">
    <property type="entry name" value="TAURINE-BINDING PERIPLASMIC PROTEIN"/>
    <property type="match status" value="1"/>
</dbReference>
<feature type="chain" id="PRO_5017252608" evidence="4">
    <location>
        <begin position="28"/>
        <end position="346"/>
    </location>
</feature>
<evidence type="ECO:0000256" key="4">
    <source>
        <dbReference type="SAM" id="SignalP"/>
    </source>
</evidence>
<reference evidence="6" key="1">
    <citation type="submission" date="2018-09" db="EMBL/GenBank/DDBJ databases">
        <authorList>
            <person name="Tuo L."/>
        </authorList>
    </citation>
    <scope>NUCLEOTIDE SEQUENCE [LARGE SCALE GENOMIC DNA]</scope>
    <source>
        <strain evidence="6">M2BS4Y-1</strain>
    </source>
</reference>
<proteinExistence type="inferred from homology"/>
<dbReference type="EMBL" id="QYRN01000013">
    <property type="protein sequence ID" value="RIX97773.1"/>
    <property type="molecule type" value="Genomic_DNA"/>
</dbReference>
<dbReference type="PROSITE" id="PS51318">
    <property type="entry name" value="TAT"/>
    <property type="match status" value="1"/>
</dbReference>
<evidence type="ECO:0000313" key="5">
    <source>
        <dbReference type="EMBL" id="RIX97773.1"/>
    </source>
</evidence>
<gene>
    <name evidence="5" type="ORF">D3218_18245</name>
</gene>
<comment type="subcellular location">
    <subcellularLocation>
        <location evidence="1">Periplasm</location>
    </subcellularLocation>
</comment>
<dbReference type="Gene3D" id="3.40.190.10">
    <property type="entry name" value="Periplasmic binding protein-like II"/>
    <property type="match status" value="2"/>
</dbReference>
<evidence type="ECO:0000256" key="3">
    <source>
        <dbReference type="ARBA" id="ARBA00022729"/>
    </source>
</evidence>
<protein>
    <submittedName>
        <fullName evidence="5">ABC transporter substrate-binding protein</fullName>
    </submittedName>
</protein>
<dbReference type="PANTHER" id="PTHR30024">
    <property type="entry name" value="ALIPHATIC SULFONATES-BINDING PROTEIN-RELATED"/>
    <property type="match status" value="1"/>
</dbReference>
<keyword evidence="3 4" id="KW-0732">Signal</keyword>
<dbReference type="Proteomes" id="UP000265750">
    <property type="component" value="Unassembled WGS sequence"/>
</dbReference>
<keyword evidence="6" id="KW-1185">Reference proteome</keyword>
<comment type="caution">
    <text evidence="5">The sequence shown here is derived from an EMBL/GenBank/DDBJ whole genome shotgun (WGS) entry which is preliminary data.</text>
</comment>
<dbReference type="Pfam" id="PF13379">
    <property type="entry name" value="NMT1_2"/>
    <property type="match status" value="1"/>
</dbReference>
<comment type="similarity">
    <text evidence="2">Belongs to the bacterial solute-binding protein SsuA/TauA family.</text>
</comment>
<sequence>MKRRDFLMAGAGAAAFAALSARLPAFAQDAGAAIEKPSLTLGVGGKPLLYYLPLTIAERRGFFEEEGLTVAINDFGGGAKSLQALVGGSVDVVTGAYEHTLRMQHRGQDIRAVADLGRFPGITIAVRSALADEVKTIADLKGRAMGVTAPGSSTALMLQYALVKAGLKPDDVSLVGIGGGTSAVAAVKRGEIAGLSHLDPVTSRLEVDGDIVPLIDTRTEDGTRQLFGGTNPAATVYLRHDFVEANPVTTQRIVNAFLKSLAWLQTATPDEVADSVPEDYHFGDREFYKTAFEKARPMYSPDGVITEDGFQSMLSMLKTLEPDEFGNAEIAFAQTFDDRFVTAAKG</sequence>
<evidence type="ECO:0000256" key="2">
    <source>
        <dbReference type="ARBA" id="ARBA00010742"/>
    </source>
</evidence>
<dbReference type="GO" id="GO:0042597">
    <property type="term" value="C:periplasmic space"/>
    <property type="evidence" value="ECO:0007669"/>
    <property type="project" value="UniProtKB-SubCell"/>
</dbReference>
<dbReference type="OrthoDB" id="9806288at2"/>
<dbReference type="SUPFAM" id="SSF53850">
    <property type="entry name" value="Periplasmic binding protein-like II"/>
    <property type="match status" value="1"/>
</dbReference>
<evidence type="ECO:0000256" key="1">
    <source>
        <dbReference type="ARBA" id="ARBA00004418"/>
    </source>
</evidence>
<accession>A0A3A1WGX3</accession>
<dbReference type="GO" id="GO:0042918">
    <property type="term" value="P:alkanesulfonate transmembrane transport"/>
    <property type="evidence" value="ECO:0007669"/>
    <property type="project" value="TreeGrafter"/>
</dbReference>